<proteinExistence type="predicted"/>
<comment type="caution">
    <text evidence="2">The sequence shown here is derived from an EMBL/GenBank/DDBJ whole genome shotgun (WGS) entry which is preliminary data.</text>
</comment>
<sequence>MRRIYKSVVAGLALLPVALLTTTGSAAAATNSLTVATYDRTGAKVSAALTVVNVSTYQEYKGTGNKTRWVLPKGTYAIVGDIWTSRDHSDTLSARTVIVSGTTKTTLDARWGKPLTVNLDKAPGPAFNQTLNAFICVGPDTFGQTGAWNSPGKLYVIPHNSKYLRFAYSSDWQDALHNESYVVAGSATTVPTTLTHTFHTASLATLTNYIRAGASAGDSVDLRMTASGACQNGNSISMYGGEMPAVAKVHALAGTWTVDTDWSAAQKNGDQAFIGFLPRTVKLAAGKSSAQALLSSAWGPARELPAVGGGTISFGTSSMFTDPSAGTWGGEGSERSLVTLYGPDNKVIRALWRTDWRDGDPWFSANVKKNGWYTLKVNAQRYRPDQTYPATLLSTRADVIFRMNVTAKAPARTADVIIPQLIPLGLSLTNSAKPGTKTTVQIRPDRRYPGPGNGLRFGSVTGKSATLLSSSDGGKTWHPAAVRKVGSSWQAVVTNPGQAGYVSLRARLLATNGQWVEVTIQRAYRVS</sequence>
<gene>
    <name evidence="2" type="ORF">ACFY35_08635</name>
</gene>
<keyword evidence="3" id="KW-1185">Reference proteome</keyword>
<evidence type="ECO:0000256" key="1">
    <source>
        <dbReference type="SAM" id="SignalP"/>
    </source>
</evidence>
<organism evidence="2 3">
    <name type="scientific">Paractinoplanes globisporus</name>
    <dbReference type="NCBI Taxonomy" id="113565"/>
    <lineage>
        <taxon>Bacteria</taxon>
        <taxon>Bacillati</taxon>
        <taxon>Actinomycetota</taxon>
        <taxon>Actinomycetes</taxon>
        <taxon>Micromonosporales</taxon>
        <taxon>Micromonosporaceae</taxon>
        <taxon>Paractinoplanes</taxon>
    </lineage>
</organism>
<evidence type="ECO:0000313" key="3">
    <source>
        <dbReference type="Proteomes" id="UP001602245"/>
    </source>
</evidence>
<accession>A0ABW6W874</accession>
<feature type="signal peptide" evidence="1">
    <location>
        <begin position="1"/>
        <end position="28"/>
    </location>
</feature>
<dbReference type="Proteomes" id="UP001602245">
    <property type="component" value="Unassembled WGS sequence"/>
</dbReference>
<evidence type="ECO:0000313" key="2">
    <source>
        <dbReference type="EMBL" id="MFF5289490.1"/>
    </source>
</evidence>
<dbReference type="EMBL" id="JBIAZU010000001">
    <property type="protein sequence ID" value="MFF5289490.1"/>
    <property type="molecule type" value="Genomic_DNA"/>
</dbReference>
<feature type="chain" id="PRO_5046520097" evidence="1">
    <location>
        <begin position="29"/>
        <end position="527"/>
    </location>
</feature>
<name>A0ABW6W874_9ACTN</name>
<reference evidence="2 3" key="1">
    <citation type="submission" date="2024-10" db="EMBL/GenBank/DDBJ databases">
        <title>The Natural Products Discovery Center: Release of the First 8490 Sequenced Strains for Exploring Actinobacteria Biosynthetic Diversity.</title>
        <authorList>
            <person name="Kalkreuter E."/>
            <person name="Kautsar S.A."/>
            <person name="Yang D."/>
            <person name="Bader C.D."/>
            <person name="Teijaro C.N."/>
            <person name="Fluegel L."/>
            <person name="Davis C.M."/>
            <person name="Simpson J.R."/>
            <person name="Lauterbach L."/>
            <person name="Steele A.D."/>
            <person name="Gui C."/>
            <person name="Meng S."/>
            <person name="Li G."/>
            <person name="Viehrig K."/>
            <person name="Ye F."/>
            <person name="Su P."/>
            <person name="Kiefer A.F."/>
            <person name="Nichols A."/>
            <person name="Cepeda A.J."/>
            <person name="Yan W."/>
            <person name="Fan B."/>
            <person name="Jiang Y."/>
            <person name="Adhikari A."/>
            <person name="Zheng C.-J."/>
            <person name="Schuster L."/>
            <person name="Cowan T.M."/>
            <person name="Smanski M.J."/>
            <person name="Chevrette M.G."/>
            <person name="De Carvalho L.P.S."/>
            <person name="Shen B."/>
        </authorList>
    </citation>
    <scope>NUCLEOTIDE SEQUENCE [LARGE SCALE GENOMIC DNA]</scope>
    <source>
        <strain evidence="2 3">NPDC000087</strain>
    </source>
</reference>
<protein>
    <submittedName>
        <fullName evidence="2">Uncharacterized protein</fullName>
    </submittedName>
</protein>
<dbReference type="RefSeq" id="WP_020509827.1">
    <property type="nucleotide sequence ID" value="NZ_JBIAZU010000001.1"/>
</dbReference>
<keyword evidence="1" id="KW-0732">Signal</keyword>